<dbReference type="Pfam" id="PF20151">
    <property type="entry name" value="DUF6533"/>
    <property type="match status" value="1"/>
</dbReference>
<reference evidence="4 5" key="1">
    <citation type="journal article" date="2018" name="Biotechnol. Biofuels">
        <title>Integrative visual omics of the white-rot fungus Polyporus brumalis exposes the biotechnological potential of its oxidative enzymes for delignifying raw plant biomass.</title>
        <authorList>
            <person name="Miyauchi S."/>
            <person name="Rancon A."/>
            <person name="Drula E."/>
            <person name="Hage H."/>
            <person name="Chaduli D."/>
            <person name="Favel A."/>
            <person name="Grisel S."/>
            <person name="Henrissat B."/>
            <person name="Herpoel-Gimbert I."/>
            <person name="Ruiz-Duenas F.J."/>
            <person name="Chevret D."/>
            <person name="Hainaut M."/>
            <person name="Lin J."/>
            <person name="Wang M."/>
            <person name="Pangilinan J."/>
            <person name="Lipzen A."/>
            <person name="Lesage-Meessen L."/>
            <person name="Navarro D."/>
            <person name="Riley R."/>
            <person name="Grigoriev I.V."/>
            <person name="Zhou S."/>
            <person name="Raouche S."/>
            <person name="Rosso M.N."/>
        </authorList>
    </citation>
    <scope>NUCLEOTIDE SEQUENCE [LARGE SCALE GENOMIC DNA]</scope>
    <source>
        <strain evidence="4 5">BRFM 1820</strain>
    </source>
</reference>
<dbReference type="OrthoDB" id="2745134at2759"/>
<keyword evidence="2" id="KW-0812">Transmembrane</keyword>
<keyword evidence="2" id="KW-1133">Transmembrane helix</keyword>
<feature type="transmembrane region" description="Helical" evidence="2">
    <location>
        <begin position="120"/>
        <end position="141"/>
    </location>
</feature>
<feature type="region of interest" description="Disordered" evidence="1">
    <location>
        <begin position="312"/>
        <end position="341"/>
    </location>
</feature>
<protein>
    <recommendedName>
        <fullName evidence="3">DUF6533 domain-containing protein</fullName>
    </recommendedName>
</protein>
<keyword evidence="2" id="KW-0472">Membrane</keyword>
<sequence>MSTGAQEAEDAQIIAVYDVLYTTLTCTYAVLALIVFEYGLTFRQEVEMFWNRKLTGATALFLLNRYLVIIFLILGVTPSGPSQKLVKSATMFEYLVYLPWAVFAAMRAYALAARNWQIGVLVLILGLVPFAVNVAVFGLGINGVVDPIFGCQGAATGLTPELAKRLTITSRTALIIADLLLIVLTWRKLPASSRRWTRVPSLTSVMFNYAYVMVSSILFILNTLHLIFTLISIELSPTGPASFITIFTNPLTCILVSRFLLDLQGATRKSLQLGQEAYLHTETADARTKSTIVFERVVGSIASTLEYRADDESDETALEGDHSGPGNVESDAAGGSVQTKC</sequence>
<evidence type="ECO:0000256" key="1">
    <source>
        <dbReference type="SAM" id="MobiDB-lite"/>
    </source>
</evidence>
<evidence type="ECO:0000313" key="5">
    <source>
        <dbReference type="Proteomes" id="UP000256964"/>
    </source>
</evidence>
<dbReference type="Proteomes" id="UP000256964">
    <property type="component" value="Unassembled WGS sequence"/>
</dbReference>
<feature type="transmembrane region" description="Helical" evidence="2">
    <location>
        <begin position="207"/>
        <end position="231"/>
    </location>
</feature>
<feature type="transmembrane region" description="Helical" evidence="2">
    <location>
        <begin position="168"/>
        <end position="186"/>
    </location>
</feature>
<feature type="domain" description="DUF6533" evidence="3">
    <location>
        <begin position="26"/>
        <end position="70"/>
    </location>
</feature>
<evidence type="ECO:0000256" key="2">
    <source>
        <dbReference type="SAM" id="Phobius"/>
    </source>
</evidence>
<evidence type="ECO:0000259" key="3">
    <source>
        <dbReference type="Pfam" id="PF20151"/>
    </source>
</evidence>
<feature type="transmembrane region" description="Helical" evidence="2">
    <location>
        <begin position="94"/>
        <end position="113"/>
    </location>
</feature>
<dbReference type="AlphaFoldDB" id="A0A371DFC4"/>
<dbReference type="InterPro" id="IPR045340">
    <property type="entry name" value="DUF6533"/>
</dbReference>
<feature type="transmembrane region" description="Helical" evidence="2">
    <location>
        <begin position="54"/>
        <end position="74"/>
    </location>
</feature>
<organism evidence="4 5">
    <name type="scientific">Lentinus brumalis</name>
    <dbReference type="NCBI Taxonomy" id="2498619"/>
    <lineage>
        <taxon>Eukaryota</taxon>
        <taxon>Fungi</taxon>
        <taxon>Dikarya</taxon>
        <taxon>Basidiomycota</taxon>
        <taxon>Agaricomycotina</taxon>
        <taxon>Agaricomycetes</taxon>
        <taxon>Polyporales</taxon>
        <taxon>Polyporaceae</taxon>
        <taxon>Lentinus</taxon>
    </lineage>
</organism>
<feature type="transmembrane region" description="Helical" evidence="2">
    <location>
        <begin position="20"/>
        <end position="42"/>
    </location>
</feature>
<feature type="transmembrane region" description="Helical" evidence="2">
    <location>
        <begin position="243"/>
        <end position="261"/>
    </location>
</feature>
<gene>
    <name evidence="4" type="ORF">OH76DRAFT_1401546</name>
</gene>
<evidence type="ECO:0000313" key="4">
    <source>
        <dbReference type="EMBL" id="RDX51240.1"/>
    </source>
</evidence>
<accession>A0A371DFC4</accession>
<name>A0A371DFC4_9APHY</name>
<keyword evidence="5" id="KW-1185">Reference proteome</keyword>
<dbReference type="EMBL" id="KZ857395">
    <property type="protein sequence ID" value="RDX51240.1"/>
    <property type="molecule type" value="Genomic_DNA"/>
</dbReference>
<proteinExistence type="predicted"/>